<feature type="region of interest" description="Disordered" evidence="1">
    <location>
        <begin position="328"/>
        <end position="392"/>
    </location>
</feature>
<evidence type="ECO:0000313" key="2">
    <source>
        <dbReference type="EMBL" id="KAK4084048.1"/>
    </source>
</evidence>
<feature type="compositionally biased region" description="Basic and acidic residues" evidence="1">
    <location>
        <begin position="377"/>
        <end position="392"/>
    </location>
</feature>
<sequence length="392" mass="42295">MKSLAPTLIEDEPHQGFLKMSLKILLTMKTQPEFGTLVIHQFIEWQVGQAGPGSLEPFATLLDPPRRQHQQAQFTDESRSDMLSTGGGSSDLALNSHLAGWAMTKLQWSGVGNVGGVQDPATAQRSARLFPNDGARGSGWLATWMGFLWPVAAAMASGTALDAAAWWPTVAPFSIHGEQTTLTAGRDRDGEFNINLVLGHGLGEVNRQGHVSAGWLRHLPLLRQPAHLPRPSHRIRQEEKGHFTERDRVWPGMEGGVAMDGGMDGDPATQAPKPPRHPSSPAEFAAEAKHLAWAPWPAGAGRAIKIRHRRAWSPLAGGERGVKLVIVRSRDPPRRPRHPGAAAEGCTGTIDCSSTYQKSGEAAEVGGVGEGSQARSDVSDDSRERETPLNVR</sequence>
<name>A0ABR0BMP9_PURLI</name>
<protein>
    <submittedName>
        <fullName evidence="2">Uncharacterized protein</fullName>
    </submittedName>
</protein>
<accession>A0ABR0BMP9</accession>
<dbReference type="Proteomes" id="UP001287286">
    <property type="component" value="Unassembled WGS sequence"/>
</dbReference>
<comment type="caution">
    <text evidence="2">The sequence shown here is derived from an EMBL/GenBank/DDBJ whole genome shotgun (WGS) entry which is preliminary data.</text>
</comment>
<dbReference type="EMBL" id="JAWRVI010000054">
    <property type="protein sequence ID" value="KAK4084048.1"/>
    <property type="molecule type" value="Genomic_DNA"/>
</dbReference>
<reference evidence="2 3" key="1">
    <citation type="journal article" date="2024" name="Microbiol. Resour. Announc.">
        <title>Genome annotations for the ascomycete fungi Trichoderma harzianum, Trichoderma aggressivum, and Purpureocillium lilacinum.</title>
        <authorList>
            <person name="Beijen E.P.W."/>
            <person name="Ohm R.A."/>
        </authorList>
    </citation>
    <scope>NUCLEOTIDE SEQUENCE [LARGE SCALE GENOMIC DNA]</scope>
    <source>
        <strain evidence="2 3">CBS 150709</strain>
    </source>
</reference>
<evidence type="ECO:0000256" key="1">
    <source>
        <dbReference type="SAM" id="MobiDB-lite"/>
    </source>
</evidence>
<organism evidence="2 3">
    <name type="scientific">Purpureocillium lilacinum</name>
    <name type="common">Paecilomyces lilacinus</name>
    <dbReference type="NCBI Taxonomy" id="33203"/>
    <lineage>
        <taxon>Eukaryota</taxon>
        <taxon>Fungi</taxon>
        <taxon>Dikarya</taxon>
        <taxon>Ascomycota</taxon>
        <taxon>Pezizomycotina</taxon>
        <taxon>Sordariomycetes</taxon>
        <taxon>Hypocreomycetidae</taxon>
        <taxon>Hypocreales</taxon>
        <taxon>Ophiocordycipitaceae</taxon>
        <taxon>Purpureocillium</taxon>
    </lineage>
</organism>
<feature type="region of interest" description="Disordered" evidence="1">
    <location>
        <begin position="259"/>
        <end position="283"/>
    </location>
</feature>
<keyword evidence="3" id="KW-1185">Reference proteome</keyword>
<gene>
    <name evidence="2" type="ORF">Purlil1_10545</name>
</gene>
<evidence type="ECO:0000313" key="3">
    <source>
        <dbReference type="Proteomes" id="UP001287286"/>
    </source>
</evidence>
<feature type="region of interest" description="Disordered" evidence="1">
    <location>
        <begin position="56"/>
        <end position="87"/>
    </location>
</feature>
<proteinExistence type="predicted"/>